<dbReference type="Proteomes" id="UP000317998">
    <property type="component" value="Unassembled WGS sequence"/>
</dbReference>
<proteinExistence type="inferred from homology"/>
<evidence type="ECO:0000256" key="2">
    <source>
        <dbReference type="ARBA" id="ARBA00005983"/>
    </source>
</evidence>
<keyword evidence="7" id="KW-0444">Lipid biosynthesis</keyword>
<name>A0A542YHK3_9MICO</name>
<keyword evidence="5 10" id="KW-0418">Kinase</keyword>
<dbReference type="PROSITE" id="PS50146">
    <property type="entry name" value="DAGK"/>
    <property type="match status" value="1"/>
</dbReference>
<dbReference type="InterPro" id="IPR001206">
    <property type="entry name" value="Diacylglycerol_kinase_cat_dom"/>
</dbReference>
<dbReference type="GO" id="GO:0008654">
    <property type="term" value="P:phospholipid biosynthetic process"/>
    <property type="evidence" value="ECO:0007669"/>
    <property type="project" value="UniProtKB-KW"/>
</dbReference>
<dbReference type="PANTHER" id="PTHR12358">
    <property type="entry name" value="SPHINGOSINE KINASE"/>
    <property type="match status" value="1"/>
</dbReference>
<keyword evidence="3" id="KW-0808">Transferase</keyword>
<dbReference type="InterPro" id="IPR016064">
    <property type="entry name" value="NAD/diacylglycerol_kinase_sf"/>
</dbReference>
<dbReference type="InterPro" id="IPR045540">
    <property type="entry name" value="YegS/DAGK_C"/>
</dbReference>
<dbReference type="InterPro" id="IPR017438">
    <property type="entry name" value="ATP-NAD_kinase_N"/>
</dbReference>
<reference evidence="10 11" key="1">
    <citation type="submission" date="2019-06" db="EMBL/GenBank/DDBJ databases">
        <title>Sequencing the genomes of 1000 actinobacteria strains.</title>
        <authorList>
            <person name="Klenk H.-P."/>
        </authorList>
    </citation>
    <scope>NUCLEOTIDE SEQUENCE [LARGE SCALE GENOMIC DNA]</scope>
    <source>
        <strain evidence="10 11">DSM 26477</strain>
    </source>
</reference>
<keyword evidence="8" id="KW-1208">Phospholipid metabolism</keyword>
<evidence type="ECO:0000256" key="1">
    <source>
        <dbReference type="ARBA" id="ARBA00001946"/>
    </source>
</evidence>
<protein>
    <submittedName>
        <fullName evidence="10">Diacylglycerol kinase</fullName>
    </submittedName>
</protein>
<gene>
    <name evidence="10" type="ORF">FB562_0606</name>
</gene>
<keyword evidence="6" id="KW-0067">ATP-binding</keyword>
<dbReference type="GO" id="GO:0005886">
    <property type="term" value="C:plasma membrane"/>
    <property type="evidence" value="ECO:0007669"/>
    <property type="project" value="TreeGrafter"/>
</dbReference>
<accession>A0A542YHK3</accession>
<sequence>MTTRPQRLVVAVNPSASFGAGGGTGDEVAGALAAAGHDVVTLSESGFDELRAASAAELARGADALIVVGGDGMASLGANLLAGTPTPLGIVPSGTGNDVARGLGIPVGNTEAALRMLLAALDHGPRVIDAGRVTRADGSTVWFAGVLSAGFDAIVNDRANRMRWPRGPRRYTLAMVAELLRFKPISYRLTVDGVVRETRGMLVSVANGTSIGGGMLITPDARFDDGLLDVFVVGSLSRLEFIRIFPSVFAGRHLGHPAVSIVRGRSIRVEADAVVAYADGERVGPLPLDVEVVPGALRLLAPIL</sequence>
<comment type="similarity">
    <text evidence="2">Belongs to the diacylglycerol/lipid kinase family.</text>
</comment>
<keyword evidence="4" id="KW-0547">Nucleotide-binding</keyword>
<keyword evidence="7" id="KW-0594">Phospholipid biosynthesis</keyword>
<evidence type="ECO:0000256" key="3">
    <source>
        <dbReference type="ARBA" id="ARBA00022679"/>
    </source>
</evidence>
<evidence type="ECO:0000259" key="9">
    <source>
        <dbReference type="PROSITE" id="PS50146"/>
    </source>
</evidence>
<dbReference type="GO" id="GO:0004143">
    <property type="term" value="F:ATP-dependent diacylglycerol kinase activity"/>
    <property type="evidence" value="ECO:0007669"/>
    <property type="project" value="TreeGrafter"/>
</dbReference>
<keyword evidence="7" id="KW-0443">Lipid metabolism</keyword>
<evidence type="ECO:0000256" key="7">
    <source>
        <dbReference type="ARBA" id="ARBA00023209"/>
    </source>
</evidence>
<evidence type="ECO:0000256" key="4">
    <source>
        <dbReference type="ARBA" id="ARBA00022741"/>
    </source>
</evidence>
<dbReference type="EMBL" id="VFOM01000001">
    <property type="protein sequence ID" value="TQL47542.1"/>
    <property type="molecule type" value="Genomic_DNA"/>
</dbReference>
<feature type="domain" description="DAGKc" evidence="9">
    <location>
        <begin position="3"/>
        <end position="137"/>
    </location>
</feature>
<dbReference type="Gene3D" id="3.40.50.10330">
    <property type="entry name" value="Probable inorganic polyphosphate/atp-NAD kinase, domain 1"/>
    <property type="match status" value="1"/>
</dbReference>
<evidence type="ECO:0000313" key="11">
    <source>
        <dbReference type="Proteomes" id="UP000317998"/>
    </source>
</evidence>
<dbReference type="Pfam" id="PF19279">
    <property type="entry name" value="YegS_C"/>
    <property type="match status" value="1"/>
</dbReference>
<evidence type="ECO:0000256" key="8">
    <source>
        <dbReference type="ARBA" id="ARBA00023264"/>
    </source>
</evidence>
<keyword evidence="11" id="KW-1185">Reference proteome</keyword>
<dbReference type="SUPFAM" id="SSF111331">
    <property type="entry name" value="NAD kinase/diacylglycerol kinase-like"/>
    <property type="match status" value="1"/>
</dbReference>
<dbReference type="PANTHER" id="PTHR12358:SF106">
    <property type="entry name" value="LIPID KINASE YEGS"/>
    <property type="match status" value="1"/>
</dbReference>
<dbReference type="Pfam" id="PF00781">
    <property type="entry name" value="DAGK_cat"/>
    <property type="match status" value="1"/>
</dbReference>
<evidence type="ECO:0000256" key="6">
    <source>
        <dbReference type="ARBA" id="ARBA00022840"/>
    </source>
</evidence>
<evidence type="ECO:0000256" key="5">
    <source>
        <dbReference type="ARBA" id="ARBA00022777"/>
    </source>
</evidence>
<dbReference type="AlphaFoldDB" id="A0A542YHK3"/>
<evidence type="ECO:0000313" key="10">
    <source>
        <dbReference type="EMBL" id="TQL47542.1"/>
    </source>
</evidence>
<dbReference type="InterPro" id="IPR050187">
    <property type="entry name" value="Lipid_Phosphate_FormReg"/>
</dbReference>
<dbReference type="SMART" id="SM00046">
    <property type="entry name" value="DAGKc"/>
    <property type="match status" value="1"/>
</dbReference>
<comment type="cofactor">
    <cofactor evidence="1">
        <name>Mg(2+)</name>
        <dbReference type="ChEBI" id="CHEBI:18420"/>
    </cofactor>
</comment>
<dbReference type="GO" id="GO:0005524">
    <property type="term" value="F:ATP binding"/>
    <property type="evidence" value="ECO:0007669"/>
    <property type="project" value="UniProtKB-KW"/>
</dbReference>
<dbReference type="Gene3D" id="2.60.200.40">
    <property type="match status" value="1"/>
</dbReference>
<comment type="caution">
    <text evidence="10">The sequence shown here is derived from an EMBL/GenBank/DDBJ whole genome shotgun (WGS) entry which is preliminary data.</text>
</comment>
<dbReference type="OrthoDB" id="142078at2"/>
<organism evidence="10 11">
    <name type="scientific">Homoserinimonas aerilata</name>
    <dbReference type="NCBI Taxonomy" id="1162970"/>
    <lineage>
        <taxon>Bacteria</taxon>
        <taxon>Bacillati</taxon>
        <taxon>Actinomycetota</taxon>
        <taxon>Actinomycetes</taxon>
        <taxon>Micrococcales</taxon>
        <taxon>Microbacteriaceae</taxon>
        <taxon>Homoserinimonas</taxon>
    </lineage>
</organism>